<dbReference type="CDD" id="cd00155">
    <property type="entry name" value="RasGEF"/>
    <property type="match status" value="1"/>
</dbReference>
<reference evidence="6" key="2">
    <citation type="journal article" date="2013" name="Nat. Genet.">
        <title>The genome of the platyfish, Xiphophorus maculatus, provides insights into evolutionary adaptation and several complex traits.</title>
        <authorList>
            <person name="Schartl M."/>
            <person name="Walter R.B."/>
            <person name="Shen Y."/>
            <person name="Garcia T."/>
            <person name="Catchen J."/>
            <person name="Amores A."/>
            <person name="Braasch I."/>
            <person name="Chalopin D."/>
            <person name="Volff J.N."/>
            <person name="Lesch K.P."/>
            <person name="Bisazza A."/>
            <person name="Minx P."/>
            <person name="Hillier L."/>
            <person name="Wilson R.K."/>
            <person name="Fuerstenberg S."/>
            <person name="Boore J."/>
            <person name="Searle S."/>
            <person name="Postlethwait J.H."/>
            <person name="Warren W.C."/>
        </authorList>
    </citation>
    <scope>NUCLEOTIDE SEQUENCE [LARGE SCALE GENOMIC DNA]</scope>
    <source>
        <strain evidence="6">JP 163 A</strain>
    </source>
</reference>
<dbReference type="InterPro" id="IPR000651">
    <property type="entry name" value="Ras-like_Gua-exchang_fac_N"/>
</dbReference>
<dbReference type="InParanoid" id="M4AL68"/>
<dbReference type="Pfam" id="PF00617">
    <property type="entry name" value="RasGEF"/>
    <property type="match status" value="1"/>
</dbReference>
<dbReference type="PROSITE" id="PS50212">
    <property type="entry name" value="RASGEF_NTER"/>
    <property type="match status" value="1"/>
</dbReference>
<dbReference type="GO" id="GO:0007265">
    <property type="term" value="P:Ras protein signal transduction"/>
    <property type="evidence" value="ECO:0007669"/>
    <property type="project" value="TreeGrafter"/>
</dbReference>
<evidence type="ECO:0000259" key="4">
    <source>
        <dbReference type="PROSITE" id="PS50212"/>
    </source>
</evidence>
<dbReference type="PANTHER" id="PTHR23113:SF26">
    <property type="entry name" value="RAP GUANINE NUCLEOTIDE EXCHANGE FACTOR 5"/>
    <property type="match status" value="1"/>
</dbReference>
<dbReference type="Gene3D" id="3.10.20.90">
    <property type="entry name" value="Phosphatidylinositol 3-kinase Catalytic Subunit, Chain A, domain 1"/>
    <property type="match status" value="1"/>
</dbReference>
<dbReference type="PROSITE" id="PS00720">
    <property type="entry name" value="RASGEF"/>
    <property type="match status" value="1"/>
</dbReference>
<dbReference type="STRING" id="8083.ENSXMAP00000015212"/>
<dbReference type="eggNOG" id="KOG2378">
    <property type="taxonomic scope" value="Eukaryota"/>
</dbReference>
<evidence type="ECO:0000259" key="3">
    <source>
        <dbReference type="PROSITE" id="PS50009"/>
    </source>
</evidence>
<reference evidence="6" key="1">
    <citation type="submission" date="2012-01" db="EMBL/GenBank/DDBJ databases">
        <authorList>
            <person name="Walter R."/>
            <person name="Schartl M."/>
            <person name="Warren W."/>
        </authorList>
    </citation>
    <scope>NUCLEOTIDE SEQUENCE [LARGE SCALE GENOMIC DNA]</scope>
    <source>
        <strain evidence="6">JP 163 A</strain>
    </source>
</reference>
<proteinExistence type="predicted"/>
<organism evidence="5 6">
    <name type="scientific">Xiphophorus maculatus</name>
    <name type="common">Southern platyfish</name>
    <name type="synonym">Platypoecilus maculatus</name>
    <dbReference type="NCBI Taxonomy" id="8083"/>
    <lineage>
        <taxon>Eukaryota</taxon>
        <taxon>Metazoa</taxon>
        <taxon>Chordata</taxon>
        <taxon>Craniata</taxon>
        <taxon>Vertebrata</taxon>
        <taxon>Euteleostomi</taxon>
        <taxon>Actinopterygii</taxon>
        <taxon>Neopterygii</taxon>
        <taxon>Teleostei</taxon>
        <taxon>Neoteleostei</taxon>
        <taxon>Acanthomorphata</taxon>
        <taxon>Ovalentaria</taxon>
        <taxon>Atherinomorphae</taxon>
        <taxon>Cyprinodontiformes</taxon>
        <taxon>Poeciliidae</taxon>
        <taxon>Poeciliinae</taxon>
        <taxon>Xiphophorus</taxon>
    </lineage>
</organism>
<dbReference type="Gene3D" id="1.10.840.10">
    <property type="entry name" value="Ras guanine-nucleotide exchange factors catalytic domain"/>
    <property type="match status" value="1"/>
</dbReference>
<dbReference type="Proteomes" id="UP000002852">
    <property type="component" value="Unassembled WGS sequence"/>
</dbReference>
<evidence type="ECO:0000256" key="2">
    <source>
        <dbReference type="PROSITE-ProRule" id="PRU00168"/>
    </source>
</evidence>
<reference evidence="5" key="3">
    <citation type="submission" date="2025-08" db="UniProtKB">
        <authorList>
            <consortium name="Ensembl"/>
        </authorList>
    </citation>
    <scope>IDENTIFICATION</scope>
    <source>
        <strain evidence="5">JP 163 A</strain>
    </source>
</reference>
<evidence type="ECO:0000256" key="1">
    <source>
        <dbReference type="ARBA" id="ARBA00022658"/>
    </source>
</evidence>
<sequence>KGTSTLWLWCRDLSQKSCALSRAEPQTMPTFDVPYFRYIDDEGTEGEEEWSSSRSLSSIGRDSSADSVVSDRYAVVSGTPEKILEHLLGDMMLDDDRRTTQGKESDMLLDDFLLTYPVFMSTSDLCQALLGQYPCMEDLKEVLERKQKVLHLVWHWMSLCKEFLREDEHVKVFLKSLYRYVFDDLYEHPALEKDVMELQKFYQLRLLCRVYVTMDSYLSAKVHSEVVSQELLQAVAERMDVPASELILVAITYPGGRLLLQPQDRVFSNSFRPVGRLHVCRKDLGEVLNPFTDNSELQQRTARMLTLNTWDVAVALTNFDWTIFNSMHEQELIYFTFNRHVCSSYTMPLETLLQQCNEVQLWVMTEVLLCPTLCKRVQLIKKFIKIAAHCKAQRNLNSFFAIIMGLNAGAVSRLSQTWEKIPGKFKKLFSELETVTDPSLNHKAYRDSFKKMKSPKIPFLPLLLKDITFIHEGNKTFHDNLVNFEKLHMIADMARLIRECQQDHVGQYSDHLSPYTDYLHVIDNQQTLFELSHRLEPRA</sequence>
<dbReference type="InterPro" id="IPR019804">
    <property type="entry name" value="Ras_G-nucl-exch_fac_CS"/>
</dbReference>
<dbReference type="OMA" id="FDWTIFN"/>
<dbReference type="PANTHER" id="PTHR23113">
    <property type="entry name" value="GUANINE NUCLEOTIDE EXCHANGE FACTOR"/>
    <property type="match status" value="1"/>
</dbReference>
<dbReference type="GO" id="GO:0005886">
    <property type="term" value="C:plasma membrane"/>
    <property type="evidence" value="ECO:0007669"/>
    <property type="project" value="TreeGrafter"/>
</dbReference>
<dbReference type="InterPro" id="IPR001895">
    <property type="entry name" value="RASGEF_cat_dom"/>
</dbReference>
<dbReference type="Ensembl" id="ENSXMAT00000015232.2">
    <property type="protein sequence ID" value="ENSXMAP00000015212.2"/>
    <property type="gene ID" value="ENSXMAG00000015176.2"/>
</dbReference>
<accession>M4AL68</accession>
<dbReference type="SMART" id="SM00147">
    <property type="entry name" value="RasGEF"/>
    <property type="match status" value="1"/>
</dbReference>
<reference evidence="5" key="4">
    <citation type="submission" date="2025-09" db="UniProtKB">
        <authorList>
            <consortium name="Ensembl"/>
        </authorList>
    </citation>
    <scope>IDENTIFICATION</scope>
    <source>
        <strain evidence="5">JP 163 A</strain>
    </source>
</reference>
<evidence type="ECO:0000313" key="6">
    <source>
        <dbReference type="Proteomes" id="UP000002852"/>
    </source>
</evidence>
<dbReference type="InterPro" id="IPR008937">
    <property type="entry name" value="Ras-like_GEF"/>
</dbReference>
<keyword evidence="1 2" id="KW-0344">Guanine-nucleotide releasing factor</keyword>
<keyword evidence="6" id="KW-1185">Reference proteome</keyword>
<dbReference type="GO" id="GO:0005085">
    <property type="term" value="F:guanyl-nucleotide exchange factor activity"/>
    <property type="evidence" value="ECO:0007669"/>
    <property type="project" value="UniProtKB-KW"/>
</dbReference>
<dbReference type="AlphaFoldDB" id="M4AL68"/>
<feature type="domain" description="N-terminal Ras-GEF" evidence="4">
    <location>
        <begin position="71"/>
        <end position="203"/>
    </location>
</feature>
<protein>
    <submittedName>
        <fullName evidence="5">Rap guanine nucleotide exchange factor 5</fullName>
    </submittedName>
</protein>
<evidence type="ECO:0000313" key="5">
    <source>
        <dbReference type="Ensembl" id="ENSXMAP00000015212.2"/>
    </source>
</evidence>
<dbReference type="SUPFAM" id="SSF54236">
    <property type="entry name" value="Ubiquitin-like"/>
    <property type="match status" value="1"/>
</dbReference>
<dbReference type="SUPFAM" id="SSF48366">
    <property type="entry name" value="Ras GEF"/>
    <property type="match status" value="1"/>
</dbReference>
<dbReference type="InterPro" id="IPR023578">
    <property type="entry name" value="Ras_GEF_dom_sf"/>
</dbReference>
<name>M4AL68_XIPMA</name>
<dbReference type="CDD" id="cd06224">
    <property type="entry name" value="REM"/>
    <property type="match status" value="1"/>
</dbReference>
<dbReference type="PROSITE" id="PS50009">
    <property type="entry name" value="RASGEF_CAT"/>
    <property type="match status" value="1"/>
</dbReference>
<dbReference type="Pfam" id="PF00618">
    <property type="entry name" value="RasGEF_N"/>
    <property type="match status" value="1"/>
</dbReference>
<dbReference type="SMART" id="SM00229">
    <property type="entry name" value="RasGEFN"/>
    <property type="match status" value="1"/>
</dbReference>
<dbReference type="HOGENOM" id="CLU_028002_1_0_1"/>
<dbReference type="GeneTree" id="ENSGT00940000155137"/>
<dbReference type="InterPro" id="IPR029071">
    <property type="entry name" value="Ubiquitin-like_domsf"/>
</dbReference>
<dbReference type="Gene3D" id="1.20.870.10">
    <property type="entry name" value="Son of sevenless (SoS) protein Chain: S domain 1"/>
    <property type="match status" value="1"/>
</dbReference>
<feature type="domain" description="Ras-GEF" evidence="3">
    <location>
        <begin position="308"/>
        <end position="538"/>
    </location>
</feature>
<dbReference type="InterPro" id="IPR036964">
    <property type="entry name" value="RASGEF_cat_dom_sf"/>
</dbReference>